<dbReference type="CDD" id="cd00158">
    <property type="entry name" value="RHOD"/>
    <property type="match status" value="1"/>
</dbReference>
<dbReference type="InterPro" id="IPR036873">
    <property type="entry name" value="Rhodanese-like_dom_sf"/>
</dbReference>
<dbReference type="KEGG" id="rbi:RB2501_02165"/>
<dbReference type="PROSITE" id="PS50206">
    <property type="entry name" value="RHODANESE_3"/>
    <property type="match status" value="1"/>
</dbReference>
<dbReference type="HOGENOM" id="CLU_089574_13_3_10"/>
<name>A4CP70_ROBBH</name>
<dbReference type="Gene3D" id="3.40.250.10">
    <property type="entry name" value="Rhodanese-like domain"/>
    <property type="match status" value="1"/>
</dbReference>
<dbReference type="Pfam" id="PF00581">
    <property type="entry name" value="Rhodanese"/>
    <property type="match status" value="1"/>
</dbReference>
<gene>
    <name evidence="2" type="ordered locus">RB2501_02165</name>
</gene>
<dbReference type="EMBL" id="CP001712">
    <property type="protein sequence ID" value="EAR14191.1"/>
    <property type="molecule type" value="Genomic_DNA"/>
</dbReference>
<evidence type="ECO:0000259" key="1">
    <source>
        <dbReference type="PROSITE" id="PS50206"/>
    </source>
</evidence>
<dbReference type="PANTHER" id="PTHR43031:SF1">
    <property type="entry name" value="PYRIDINE NUCLEOTIDE-DISULPHIDE OXIDOREDUCTASE"/>
    <property type="match status" value="1"/>
</dbReference>
<dbReference type="InterPro" id="IPR050229">
    <property type="entry name" value="GlpE_sulfurtransferase"/>
</dbReference>
<evidence type="ECO:0000313" key="3">
    <source>
        <dbReference type="Proteomes" id="UP000009049"/>
    </source>
</evidence>
<dbReference type="SMART" id="SM00450">
    <property type="entry name" value="RHOD"/>
    <property type="match status" value="1"/>
</dbReference>
<sequence length="113" mass="13110">MRDSKNRKHRMADLTQEDWREQLESDPDAVILDVRTDEEMEEGYIPGAIQIDIYRGQGFLDEVEKLDKSKSYYVYCRSGNRSGQACSLMQSKGFERTYNLVGGMLEWDGEVTE</sequence>
<proteinExistence type="predicted"/>
<dbReference type="STRING" id="313596.RB2501_02165"/>
<reference evidence="2 3" key="1">
    <citation type="journal article" date="2009" name="J. Bacteriol.">
        <title>Complete genome sequence of Robiginitalea biformata HTCC2501.</title>
        <authorList>
            <person name="Oh H.M."/>
            <person name="Giovannoni S.J."/>
            <person name="Lee K."/>
            <person name="Ferriera S."/>
            <person name="Johnson J."/>
            <person name="Cho J.C."/>
        </authorList>
    </citation>
    <scope>NUCLEOTIDE SEQUENCE [LARGE SCALE GENOMIC DNA]</scope>
    <source>
        <strain evidence="3">ATCC BAA-864 / HTCC2501 / KCTC 12146</strain>
    </source>
</reference>
<dbReference type="InterPro" id="IPR001763">
    <property type="entry name" value="Rhodanese-like_dom"/>
</dbReference>
<dbReference type="PANTHER" id="PTHR43031">
    <property type="entry name" value="FAD-DEPENDENT OXIDOREDUCTASE"/>
    <property type="match status" value="1"/>
</dbReference>
<keyword evidence="3" id="KW-1185">Reference proteome</keyword>
<accession>A4CP70</accession>
<feature type="domain" description="Rhodanese" evidence="1">
    <location>
        <begin position="25"/>
        <end position="113"/>
    </location>
</feature>
<dbReference type="AlphaFoldDB" id="A4CP70"/>
<dbReference type="Proteomes" id="UP000009049">
    <property type="component" value="Chromosome"/>
</dbReference>
<dbReference type="SUPFAM" id="SSF52821">
    <property type="entry name" value="Rhodanese/Cell cycle control phosphatase"/>
    <property type="match status" value="1"/>
</dbReference>
<dbReference type="eggNOG" id="COG0607">
    <property type="taxonomic scope" value="Bacteria"/>
</dbReference>
<evidence type="ECO:0000313" key="2">
    <source>
        <dbReference type="EMBL" id="EAR14191.1"/>
    </source>
</evidence>
<organism evidence="2 3">
    <name type="scientific">Robiginitalea biformata (strain ATCC BAA-864 / DSM 15991 / KCTC 12146 / HTCC2501)</name>
    <dbReference type="NCBI Taxonomy" id="313596"/>
    <lineage>
        <taxon>Bacteria</taxon>
        <taxon>Pseudomonadati</taxon>
        <taxon>Bacteroidota</taxon>
        <taxon>Flavobacteriia</taxon>
        <taxon>Flavobacteriales</taxon>
        <taxon>Flavobacteriaceae</taxon>
        <taxon>Robiginitalea</taxon>
    </lineage>
</organism>
<protein>
    <submittedName>
        <fullName evidence="2">Rhodanese-like domain protein</fullName>
    </submittedName>
</protein>